<protein>
    <submittedName>
        <fullName evidence="8">Energy-coupling factor ABC transporter permease</fullName>
    </submittedName>
</protein>
<keyword evidence="2" id="KW-0813">Transport</keyword>
<dbReference type="EMBL" id="JAVKPK010000017">
    <property type="protein sequence ID" value="MDR7665287.1"/>
    <property type="molecule type" value="Genomic_DNA"/>
</dbReference>
<evidence type="ECO:0000256" key="2">
    <source>
        <dbReference type="ARBA" id="ARBA00022448"/>
    </source>
</evidence>
<dbReference type="Gene3D" id="1.10.1760.20">
    <property type="match status" value="1"/>
</dbReference>
<organism evidence="8 9">
    <name type="scientific">Methanosarcina baikalica</name>
    <dbReference type="NCBI Taxonomy" id="3073890"/>
    <lineage>
        <taxon>Archaea</taxon>
        <taxon>Methanobacteriati</taxon>
        <taxon>Methanobacteriota</taxon>
        <taxon>Stenosarchaea group</taxon>
        <taxon>Methanomicrobia</taxon>
        <taxon>Methanosarcinales</taxon>
        <taxon>Methanosarcinaceae</taxon>
        <taxon>Methanosarcina</taxon>
    </lineage>
</organism>
<comment type="caution">
    <text evidence="8">The sequence shown here is derived from an EMBL/GenBank/DDBJ whole genome shotgun (WGS) entry which is preliminary data.</text>
</comment>
<keyword evidence="6 7" id="KW-0472">Membrane</keyword>
<proteinExistence type="predicted"/>
<feature type="transmembrane region" description="Helical" evidence="7">
    <location>
        <begin position="47"/>
        <end position="66"/>
    </location>
</feature>
<name>A0ABU2CZX2_9EURY</name>
<evidence type="ECO:0000313" key="9">
    <source>
        <dbReference type="Proteomes" id="UP001246244"/>
    </source>
</evidence>
<dbReference type="InterPro" id="IPR002751">
    <property type="entry name" value="CbiM/NikMN"/>
</dbReference>
<evidence type="ECO:0000256" key="7">
    <source>
        <dbReference type="SAM" id="Phobius"/>
    </source>
</evidence>
<evidence type="ECO:0000256" key="4">
    <source>
        <dbReference type="ARBA" id="ARBA00022692"/>
    </source>
</evidence>
<evidence type="ECO:0000313" key="8">
    <source>
        <dbReference type="EMBL" id="MDR7665287.1"/>
    </source>
</evidence>
<keyword evidence="3" id="KW-1003">Cell membrane</keyword>
<reference evidence="9" key="1">
    <citation type="submission" date="2023-07" db="EMBL/GenBank/DDBJ databases">
        <title>Whole-genome sequencing of a new Methanosarcina sp. Z-7115.</title>
        <authorList>
            <person name="Zhilina T.N."/>
            <person name="Merkel A.Y."/>
        </authorList>
    </citation>
    <scope>NUCLEOTIDE SEQUENCE [LARGE SCALE GENOMIC DNA]</scope>
    <source>
        <strain evidence="9">Z-7115</strain>
    </source>
</reference>
<keyword evidence="9" id="KW-1185">Reference proteome</keyword>
<feature type="transmembrane region" description="Helical" evidence="7">
    <location>
        <begin position="177"/>
        <end position="203"/>
    </location>
</feature>
<comment type="subcellular location">
    <subcellularLocation>
        <location evidence="1">Cell membrane</location>
        <topology evidence="1">Multi-pass membrane protein</topology>
    </subcellularLocation>
</comment>
<dbReference type="PANTHER" id="PTHR34229:SF1">
    <property type="entry name" value="METAL TRANSPORT PROTEIN HI_1621-RELATED"/>
    <property type="match status" value="1"/>
</dbReference>
<feature type="transmembrane region" description="Helical" evidence="7">
    <location>
        <begin position="78"/>
        <end position="99"/>
    </location>
</feature>
<dbReference type="Pfam" id="PF01891">
    <property type="entry name" value="CbiM"/>
    <property type="match status" value="1"/>
</dbReference>
<keyword evidence="5 7" id="KW-1133">Transmembrane helix</keyword>
<evidence type="ECO:0000256" key="3">
    <source>
        <dbReference type="ARBA" id="ARBA00022475"/>
    </source>
</evidence>
<evidence type="ECO:0000256" key="5">
    <source>
        <dbReference type="ARBA" id="ARBA00022989"/>
    </source>
</evidence>
<evidence type="ECO:0000256" key="1">
    <source>
        <dbReference type="ARBA" id="ARBA00004651"/>
    </source>
</evidence>
<feature type="transmembrane region" description="Helical" evidence="7">
    <location>
        <begin position="12"/>
        <end position="35"/>
    </location>
</feature>
<dbReference type="PANTHER" id="PTHR34229">
    <property type="entry name" value="METAL TRANSPORT PROTEIN HI_1621-RELATED"/>
    <property type="match status" value="1"/>
</dbReference>
<dbReference type="RefSeq" id="WP_310575354.1">
    <property type="nucleotide sequence ID" value="NZ_JAVKPK010000017.1"/>
</dbReference>
<dbReference type="Proteomes" id="UP001246244">
    <property type="component" value="Unassembled WGS sequence"/>
</dbReference>
<sequence length="221" mass="23651">MAHIHLEDGAFSLQWVSIWWILSLILVCLCIYWMRKMKNKNNNNNKVLTIAGMCTAASFAIFQVNIPLFGGVHMNLTPLIGILGGPAGGGIIVFIVNILSAAIGHGGWGLIGANTLVNITEVSIAYFTYRGLAKAKLSSFSRAGIATLAGLMFGNIIMIVIILVSGIQGVTQSRMDILYGLSLLAGVNMGVAAIEAVLTGYVISYIQKVRPDMLQEAEPLV</sequence>
<accession>A0ABU2CZX2</accession>
<keyword evidence="4 7" id="KW-0812">Transmembrane</keyword>
<evidence type="ECO:0000256" key="6">
    <source>
        <dbReference type="ARBA" id="ARBA00023136"/>
    </source>
</evidence>
<feature type="transmembrane region" description="Helical" evidence="7">
    <location>
        <begin position="143"/>
        <end position="165"/>
    </location>
</feature>
<gene>
    <name evidence="8" type="ORF">RG963_05710</name>
</gene>